<gene>
    <name evidence="1" type="ORF">GCM10023188_35760</name>
</gene>
<organism evidence="1 2">
    <name type="scientific">Pontibacter saemangeumensis</name>
    <dbReference type="NCBI Taxonomy" id="1084525"/>
    <lineage>
        <taxon>Bacteria</taxon>
        <taxon>Pseudomonadati</taxon>
        <taxon>Bacteroidota</taxon>
        <taxon>Cytophagia</taxon>
        <taxon>Cytophagales</taxon>
        <taxon>Hymenobacteraceae</taxon>
        <taxon>Pontibacter</taxon>
    </lineage>
</organism>
<dbReference type="EMBL" id="BAABHC010000024">
    <property type="protein sequence ID" value="GAA4439429.1"/>
    <property type="molecule type" value="Genomic_DNA"/>
</dbReference>
<evidence type="ECO:0008006" key="3">
    <source>
        <dbReference type="Google" id="ProtNLM"/>
    </source>
</evidence>
<protein>
    <recommendedName>
        <fullName evidence="3">Winged helix-turn helix</fullName>
    </recommendedName>
</protein>
<sequence length="214" mass="24711">MDSALECKKEVGLVNRQGQGGGAKPRLSKEQRQQFKHLLQSQGGFYTIGRMRQLALECFGAGYGRRQLQRLAMELNMYCYKPQPRDYRQSGGACCRLKDRVQAVADVLRMRGRDLSRLCISFADESSQQLYGNTARLWSFERGLVKQVNTNRKKLHCFGFYALKGRSVHRSIGRGNQRTMRQMLEAIRAANQKAEAIVVVWDNHRRYLCWKKKS</sequence>
<keyword evidence="2" id="KW-1185">Reference proteome</keyword>
<name>A0ABP8LZ98_9BACT</name>
<comment type="caution">
    <text evidence="1">The sequence shown here is derived from an EMBL/GenBank/DDBJ whole genome shotgun (WGS) entry which is preliminary data.</text>
</comment>
<evidence type="ECO:0000313" key="1">
    <source>
        <dbReference type="EMBL" id="GAA4439429.1"/>
    </source>
</evidence>
<dbReference type="RefSeq" id="WP_345160929.1">
    <property type="nucleotide sequence ID" value="NZ_BAABHC010000024.1"/>
</dbReference>
<dbReference type="Proteomes" id="UP001500552">
    <property type="component" value="Unassembled WGS sequence"/>
</dbReference>
<proteinExistence type="predicted"/>
<accession>A0ABP8LZ98</accession>
<evidence type="ECO:0000313" key="2">
    <source>
        <dbReference type="Proteomes" id="UP001500552"/>
    </source>
</evidence>
<reference evidence="2" key="1">
    <citation type="journal article" date="2019" name="Int. J. Syst. Evol. Microbiol.">
        <title>The Global Catalogue of Microorganisms (GCM) 10K type strain sequencing project: providing services to taxonomists for standard genome sequencing and annotation.</title>
        <authorList>
            <consortium name="The Broad Institute Genomics Platform"/>
            <consortium name="The Broad Institute Genome Sequencing Center for Infectious Disease"/>
            <person name="Wu L."/>
            <person name="Ma J."/>
        </authorList>
    </citation>
    <scope>NUCLEOTIDE SEQUENCE [LARGE SCALE GENOMIC DNA]</scope>
    <source>
        <strain evidence="2">JCM 17926</strain>
    </source>
</reference>